<evidence type="ECO:0000313" key="2">
    <source>
        <dbReference type="Proteomes" id="UP000499080"/>
    </source>
</evidence>
<accession>A0A4Y2GFB6</accession>
<comment type="caution">
    <text evidence="1">The sequence shown here is derived from an EMBL/GenBank/DDBJ whole genome shotgun (WGS) entry which is preliminary data.</text>
</comment>
<dbReference type="OrthoDB" id="6427445at2759"/>
<proteinExistence type="predicted"/>
<name>A0A4Y2GFB6_ARAVE</name>
<dbReference type="Proteomes" id="UP000499080">
    <property type="component" value="Unassembled WGS sequence"/>
</dbReference>
<reference evidence="1 2" key="1">
    <citation type="journal article" date="2019" name="Sci. Rep.">
        <title>Orb-weaving spider Araneus ventricosus genome elucidates the spidroin gene catalogue.</title>
        <authorList>
            <person name="Kono N."/>
            <person name="Nakamura H."/>
            <person name="Ohtoshi R."/>
            <person name="Moran D.A.P."/>
            <person name="Shinohara A."/>
            <person name="Yoshida Y."/>
            <person name="Fujiwara M."/>
            <person name="Mori M."/>
            <person name="Tomita M."/>
            <person name="Arakawa K."/>
        </authorList>
    </citation>
    <scope>NUCLEOTIDE SEQUENCE [LARGE SCALE GENOMIC DNA]</scope>
</reference>
<sequence length="149" mass="16981">MVALLEKERECLIFPKVNALQTRAQKQVAEQEKETAQLRNTFSKGTKTKEGKFGITKVLSRCLSTPRDSDMTARENKPVNQLKIINEKKRLQHSKFTEVLSPATSTCLFINDTKMKVVTKISKRSTYKKETGKISIGKLLLHLDEMVKI</sequence>
<evidence type="ECO:0000313" key="1">
    <source>
        <dbReference type="EMBL" id="GBM51238.1"/>
    </source>
</evidence>
<dbReference type="AlphaFoldDB" id="A0A4Y2GFB6"/>
<keyword evidence="2" id="KW-1185">Reference proteome</keyword>
<gene>
    <name evidence="1" type="ORF">AVEN_73849_1</name>
</gene>
<organism evidence="1 2">
    <name type="scientific">Araneus ventricosus</name>
    <name type="common">Orbweaver spider</name>
    <name type="synonym">Epeira ventricosa</name>
    <dbReference type="NCBI Taxonomy" id="182803"/>
    <lineage>
        <taxon>Eukaryota</taxon>
        <taxon>Metazoa</taxon>
        <taxon>Ecdysozoa</taxon>
        <taxon>Arthropoda</taxon>
        <taxon>Chelicerata</taxon>
        <taxon>Arachnida</taxon>
        <taxon>Araneae</taxon>
        <taxon>Araneomorphae</taxon>
        <taxon>Entelegynae</taxon>
        <taxon>Araneoidea</taxon>
        <taxon>Araneidae</taxon>
        <taxon>Araneus</taxon>
    </lineage>
</organism>
<protein>
    <submittedName>
        <fullName evidence="1">Uncharacterized protein</fullName>
    </submittedName>
</protein>
<dbReference type="EMBL" id="BGPR01001329">
    <property type="protein sequence ID" value="GBM51238.1"/>
    <property type="molecule type" value="Genomic_DNA"/>
</dbReference>